<evidence type="ECO:0000313" key="2">
    <source>
        <dbReference type="EMBL" id="OGG20776.1"/>
    </source>
</evidence>
<dbReference type="Proteomes" id="UP000177092">
    <property type="component" value="Unassembled WGS sequence"/>
</dbReference>
<sequence length="78" mass="8945">MQTVSITSKWQVHIPVAVRKMLKLEKPTQVIVSVASGAIVMRPEKSRILRMGGSLRGRKPVKPINLDRVRDYIDYSKW</sequence>
<dbReference type="EMBL" id="MFJN01000035">
    <property type="protein sequence ID" value="OGG20776.1"/>
    <property type="molecule type" value="Genomic_DNA"/>
</dbReference>
<dbReference type="AlphaFoldDB" id="A0A1F6A868"/>
<evidence type="ECO:0000313" key="3">
    <source>
        <dbReference type="Proteomes" id="UP000177092"/>
    </source>
</evidence>
<dbReference type="InterPro" id="IPR037914">
    <property type="entry name" value="SpoVT-AbrB_sf"/>
</dbReference>
<dbReference type="SMART" id="SM00966">
    <property type="entry name" value="SpoVT_AbrB"/>
    <property type="match status" value="1"/>
</dbReference>
<dbReference type="GO" id="GO:0003677">
    <property type="term" value="F:DNA binding"/>
    <property type="evidence" value="ECO:0007669"/>
    <property type="project" value="InterPro"/>
</dbReference>
<feature type="domain" description="SpoVT-AbrB" evidence="1">
    <location>
        <begin position="4"/>
        <end position="49"/>
    </location>
</feature>
<name>A0A1F6A868_9BACT</name>
<accession>A0A1F6A868</accession>
<reference evidence="2 3" key="1">
    <citation type="journal article" date="2016" name="Nat. Commun.">
        <title>Thousands of microbial genomes shed light on interconnected biogeochemical processes in an aquifer system.</title>
        <authorList>
            <person name="Anantharaman K."/>
            <person name="Brown C.T."/>
            <person name="Hug L.A."/>
            <person name="Sharon I."/>
            <person name="Castelle C.J."/>
            <person name="Probst A.J."/>
            <person name="Thomas B.C."/>
            <person name="Singh A."/>
            <person name="Wilkins M.J."/>
            <person name="Karaoz U."/>
            <person name="Brodie E.L."/>
            <person name="Williams K.H."/>
            <person name="Hubbard S.S."/>
            <person name="Banfield J.F."/>
        </authorList>
    </citation>
    <scope>NUCLEOTIDE SEQUENCE [LARGE SCALE GENOMIC DNA]</scope>
</reference>
<proteinExistence type="predicted"/>
<dbReference type="InterPro" id="IPR007159">
    <property type="entry name" value="SpoVT-AbrB_dom"/>
</dbReference>
<evidence type="ECO:0000259" key="1">
    <source>
        <dbReference type="SMART" id="SM00966"/>
    </source>
</evidence>
<organism evidence="2 3">
    <name type="scientific">Candidatus Gottesmanbacteria bacterium RIFCSPHIGHO2_02_FULL_40_13</name>
    <dbReference type="NCBI Taxonomy" id="1798384"/>
    <lineage>
        <taxon>Bacteria</taxon>
        <taxon>Candidatus Gottesmaniibacteriota</taxon>
    </lineage>
</organism>
<gene>
    <name evidence="2" type="ORF">A3D03_04605</name>
</gene>
<dbReference type="SUPFAM" id="SSF89447">
    <property type="entry name" value="AbrB/MazE/MraZ-like"/>
    <property type="match status" value="1"/>
</dbReference>
<dbReference type="Pfam" id="PF04014">
    <property type="entry name" value="MazE_antitoxin"/>
    <property type="match status" value="1"/>
</dbReference>
<dbReference type="Gene3D" id="2.10.260.10">
    <property type="match status" value="1"/>
</dbReference>
<dbReference type="STRING" id="1798384.A3D03_04605"/>
<protein>
    <recommendedName>
        <fullName evidence="1">SpoVT-AbrB domain-containing protein</fullName>
    </recommendedName>
</protein>
<comment type="caution">
    <text evidence="2">The sequence shown here is derived from an EMBL/GenBank/DDBJ whole genome shotgun (WGS) entry which is preliminary data.</text>
</comment>